<evidence type="ECO:0000256" key="10">
    <source>
        <dbReference type="SAM" id="MobiDB-lite"/>
    </source>
</evidence>
<dbReference type="AlphaFoldDB" id="A0A6A4TVB7"/>
<dbReference type="GO" id="GO:0009986">
    <property type="term" value="C:cell surface"/>
    <property type="evidence" value="ECO:0007669"/>
    <property type="project" value="TreeGrafter"/>
</dbReference>
<organism evidence="13 14">
    <name type="scientific">Scophthalmus maximus</name>
    <name type="common">Turbot</name>
    <name type="synonym">Psetta maxima</name>
    <dbReference type="NCBI Taxonomy" id="52904"/>
    <lineage>
        <taxon>Eukaryota</taxon>
        <taxon>Metazoa</taxon>
        <taxon>Chordata</taxon>
        <taxon>Craniata</taxon>
        <taxon>Vertebrata</taxon>
        <taxon>Euteleostomi</taxon>
        <taxon>Actinopterygii</taxon>
        <taxon>Neopterygii</taxon>
        <taxon>Teleostei</taxon>
        <taxon>Neoteleostei</taxon>
        <taxon>Acanthomorphata</taxon>
        <taxon>Carangaria</taxon>
        <taxon>Pleuronectiformes</taxon>
        <taxon>Pleuronectoidei</taxon>
        <taxon>Scophthalmidae</taxon>
        <taxon>Scophthalmus</taxon>
    </lineage>
</organism>
<dbReference type="PANTHER" id="PTHR14139:SF6">
    <property type="entry name" value="CALSYNTENIN-2 ISOFORM X1-RELATED"/>
    <property type="match status" value="1"/>
</dbReference>
<keyword evidence="9" id="KW-0325">Glycoprotein</keyword>
<evidence type="ECO:0000313" key="13">
    <source>
        <dbReference type="EMBL" id="KAF0047104.1"/>
    </source>
</evidence>
<evidence type="ECO:0000256" key="5">
    <source>
        <dbReference type="ARBA" id="ARBA00022837"/>
    </source>
</evidence>
<dbReference type="Pfam" id="PF19699">
    <property type="entry name" value="CLSTN_C"/>
    <property type="match status" value="1"/>
</dbReference>
<evidence type="ECO:0000256" key="1">
    <source>
        <dbReference type="ARBA" id="ARBA00004479"/>
    </source>
</evidence>
<protein>
    <recommendedName>
        <fullName evidence="12">Calsyntenin C-terminal domain-containing protein</fullName>
    </recommendedName>
</protein>
<feature type="domain" description="Calsyntenin C-terminal" evidence="12">
    <location>
        <begin position="1"/>
        <end position="283"/>
    </location>
</feature>
<dbReference type="InterPro" id="IPR027417">
    <property type="entry name" value="P-loop_NTPase"/>
</dbReference>
<sequence length="546" mass="62169">MVLPPSEPRITITGSNRLVRPAADLQGPLGVAPFKELHITSTVMKGDSFGGFRRPGVMEVMHNLDYCDILLIGEELNPDRESLEIRHSALLGKHLDATNSTSGISIYEIHFIYDINMAVCWYNMFPCVIRGVDSMAHYEQALRQVRYRSWRPATLSERRFRLTCSELNGRYTSNEFNLEVSVLHRSAPVEHVNHMAAQPQYMRPVHHPLMIHTLNSHMSGTAPPAATVVIVVCIAALVVIVVIGVYRIHTTHQEESREDEDEVKDPEEWDNSALTITVNPMENNNNNRVFLHVFAAVDVDLFSIVTQRIPPHFSLRHISLMLLIYGFLIDKLVCLASIGQQMSHSLPRTLNQEVEGGMKKQEVTWWRKDNKGAGRKNRGGEADDKKERAQEQVRELLSKVEDVLQENGASHFSLHMYQRLEKEWSRREQQLRARLEAETGVGSERRQQTTAEAKINMEPEEEQGLETEEDEWGGSLRKEQEHREGCVQRKLNKEGDEEQRVRAELERQSSQKDGEDAGCDSGGEKEEEGEATMKRESTEGTTRMMA</sequence>
<evidence type="ECO:0000313" key="14">
    <source>
        <dbReference type="Proteomes" id="UP000438429"/>
    </source>
</evidence>
<dbReference type="GO" id="GO:0045211">
    <property type="term" value="C:postsynaptic membrane"/>
    <property type="evidence" value="ECO:0007669"/>
    <property type="project" value="TreeGrafter"/>
</dbReference>
<evidence type="ECO:0000256" key="8">
    <source>
        <dbReference type="ARBA" id="ARBA00023136"/>
    </source>
</evidence>
<accession>A0A6A4TVB7</accession>
<evidence type="ECO:0000256" key="6">
    <source>
        <dbReference type="ARBA" id="ARBA00022889"/>
    </source>
</evidence>
<reference evidence="13 14" key="1">
    <citation type="submission" date="2019-06" db="EMBL/GenBank/DDBJ databases">
        <title>Draft genomes of female and male turbot (Scophthalmus maximus).</title>
        <authorList>
            <person name="Xu H."/>
            <person name="Xu X.-W."/>
            <person name="Shao C."/>
            <person name="Chen S."/>
        </authorList>
    </citation>
    <scope>NUCLEOTIDE SEQUENCE [LARGE SCALE GENOMIC DNA]</scope>
    <source>
        <strain evidence="13">Ysfricsl-2016a</strain>
        <tissue evidence="13">Blood</tissue>
    </source>
</reference>
<keyword evidence="2 11" id="KW-0812">Transmembrane</keyword>
<keyword evidence="8 11" id="KW-0472">Membrane</keyword>
<evidence type="ECO:0000259" key="12">
    <source>
        <dbReference type="Pfam" id="PF19699"/>
    </source>
</evidence>
<comment type="subcellular location">
    <subcellularLocation>
        <location evidence="1">Membrane</location>
        <topology evidence="1">Single-pass type I membrane protein</topology>
    </subcellularLocation>
</comment>
<keyword evidence="5" id="KW-0106">Calcium</keyword>
<feature type="compositionally biased region" description="Acidic residues" evidence="10">
    <location>
        <begin position="458"/>
        <end position="472"/>
    </location>
</feature>
<keyword evidence="4" id="KW-0677">Repeat</keyword>
<dbReference type="InterPro" id="IPR045588">
    <property type="entry name" value="CLSTN_C"/>
</dbReference>
<evidence type="ECO:0000256" key="4">
    <source>
        <dbReference type="ARBA" id="ARBA00022737"/>
    </source>
</evidence>
<dbReference type="EMBL" id="VEVO01000001">
    <property type="protein sequence ID" value="KAF0047104.1"/>
    <property type="molecule type" value="Genomic_DNA"/>
</dbReference>
<proteinExistence type="predicted"/>
<dbReference type="PANTHER" id="PTHR14139">
    <property type="entry name" value="CALSYNTENIN"/>
    <property type="match status" value="1"/>
</dbReference>
<evidence type="ECO:0000256" key="11">
    <source>
        <dbReference type="SAM" id="Phobius"/>
    </source>
</evidence>
<dbReference type="Proteomes" id="UP000438429">
    <property type="component" value="Unassembled WGS sequence"/>
</dbReference>
<evidence type="ECO:0000256" key="3">
    <source>
        <dbReference type="ARBA" id="ARBA00022729"/>
    </source>
</evidence>
<keyword evidence="6" id="KW-0130">Cell adhesion</keyword>
<feature type="region of interest" description="Disordered" evidence="10">
    <location>
        <begin position="365"/>
        <end position="390"/>
    </location>
</feature>
<evidence type="ECO:0000256" key="2">
    <source>
        <dbReference type="ARBA" id="ARBA00022692"/>
    </source>
</evidence>
<keyword evidence="7 11" id="KW-1133">Transmembrane helix</keyword>
<comment type="caution">
    <text evidence="13">The sequence shown here is derived from an EMBL/GenBank/DDBJ whole genome shotgun (WGS) entry which is preliminary data.</text>
</comment>
<gene>
    <name evidence="13" type="ORF">F2P81_000737</name>
</gene>
<feature type="compositionally biased region" description="Basic and acidic residues" evidence="10">
    <location>
        <begin position="435"/>
        <end position="447"/>
    </location>
</feature>
<keyword evidence="3" id="KW-0732">Signal</keyword>
<name>A0A6A4TVB7_SCOMX</name>
<feature type="transmembrane region" description="Helical" evidence="11">
    <location>
        <begin position="225"/>
        <end position="248"/>
    </location>
</feature>
<evidence type="ECO:0000256" key="7">
    <source>
        <dbReference type="ARBA" id="ARBA00022989"/>
    </source>
</evidence>
<dbReference type="Gene3D" id="3.40.50.300">
    <property type="entry name" value="P-loop containing nucleotide triphosphate hydrolases"/>
    <property type="match status" value="1"/>
</dbReference>
<evidence type="ECO:0000256" key="9">
    <source>
        <dbReference type="ARBA" id="ARBA00023180"/>
    </source>
</evidence>
<feature type="transmembrane region" description="Helical" evidence="11">
    <location>
        <begin position="318"/>
        <end position="338"/>
    </location>
</feature>
<dbReference type="GO" id="GO:0051965">
    <property type="term" value="P:positive regulation of synapse assembly"/>
    <property type="evidence" value="ECO:0007669"/>
    <property type="project" value="TreeGrafter"/>
</dbReference>
<dbReference type="GO" id="GO:0050806">
    <property type="term" value="P:positive regulation of synaptic transmission"/>
    <property type="evidence" value="ECO:0007669"/>
    <property type="project" value="TreeGrafter"/>
</dbReference>
<dbReference type="GO" id="GO:0007155">
    <property type="term" value="P:cell adhesion"/>
    <property type="evidence" value="ECO:0007669"/>
    <property type="project" value="UniProtKB-KW"/>
</dbReference>
<feature type="region of interest" description="Disordered" evidence="10">
    <location>
        <begin position="435"/>
        <end position="546"/>
    </location>
</feature>
<feature type="compositionally biased region" description="Basic and acidic residues" evidence="10">
    <location>
        <begin position="476"/>
        <end position="515"/>
    </location>
</feature>